<keyword evidence="3" id="KW-1003">Cell membrane</keyword>
<protein>
    <submittedName>
        <fullName evidence="9">ABC transporter permease subunit</fullName>
    </submittedName>
</protein>
<proteinExistence type="inferred from homology"/>
<sequence length="267" mass="28734">MNSDPSRSKPRARWPAPVLGALGVLVFLTVWEVGPRAGVVDATYLPPFSDVAVEFVSLLGVADFWGATADTMRSWLIGLVLSLVAGIALGFAIGSSRFVRRYTSSTIEFLRPIPSVALIPIAIVLFSIRPSATVFVVVWACFWVILIHVIAGVADVDPVGDATARSYGLRWFRRARHVVWPTVLPYLMTGVRLSATIALVVAITIELVVSTPGIGDLIATNQSAGNVETVYALALVTGFLGVVINLAMRRLENAVLSWHPSVREEAA</sequence>
<dbReference type="Proteomes" id="UP000460435">
    <property type="component" value="Unassembled WGS sequence"/>
</dbReference>
<evidence type="ECO:0000256" key="7">
    <source>
        <dbReference type="RuleBase" id="RU363032"/>
    </source>
</evidence>
<dbReference type="Pfam" id="PF00528">
    <property type="entry name" value="BPD_transp_1"/>
    <property type="match status" value="1"/>
</dbReference>
<dbReference type="Gene3D" id="1.10.3720.10">
    <property type="entry name" value="MetI-like"/>
    <property type="match status" value="1"/>
</dbReference>
<dbReference type="PANTHER" id="PTHR30151:SF0">
    <property type="entry name" value="ABC TRANSPORTER PERMEASE PROTEIN MJ0413-RELATED"/>
    <property type="match status" value="1"/>
</dbReference>
<feature type="transmembrane region" description="Helical" evidence="7">
    <location>
        <begin position="178"/>
        <end position="209"/>
    </location>
</feature>
<keyword evidence="2 7" id="KW-0813">Transport</keyword>
<comment type="similarity">
    <text evidence="7">Belongs to the binding-protein-dependent transport system permease family.</text>
</comment>
<dbReference type="RefSeq" id="WP_162449048.1">
    <property type="nucleotide sequence ID" value="NZ_WLZY01000001.1"/>
</dbReference>
<keyword evidence="4 7" id="KW-0812">Transmembrane</keyword>
<evidence type="ECO:0000256" key="4">
    <source>
        <dbReference type="ARBA" id="ARBA00022692"/>
    </source>
</evidence>
<evidence type="ECO:0000313" key="9">
    <source>
        <dbReference type="EMBL" id="NDL56470.1"/>
    </source>
</evidence>
<evidence type="ECO:0000256" key="5">
    <source>
        <dbReference type="ARBA" id="ARBA00022989"/>
    </source>
</evidence>
<dbReference type="AlphaFoldDB" id="A0A7K3LZP7"/>
<evidence type="ECO:0000256" key="6">
    <source>
        <dbReference type="ARBA" id="ARBA00023136"/>
    </source>
</evidence>
<feature type="transmembrane region" description="Helical" evidence="7">
    <location>
        <begin position="12"/>
        <end position="31"/>
    </location>
</feature>
<dbReference type="SUPFAM" id="SSF161098">
    <property type="entry name" value="MetI-like"/>
    <property type="match status" value="1"/>
</dbReference>
<dbReference type="GO" id="GO:0005886">
    <property type="term" value="C:plasma membrane"/>
    <property type="evidence" value="ECO:0007669"/>
    <property type="project" value="UniProtKB-SubCell"/>
</dbReference>
<dbReference type="InterPro" id="IPR035906">
    <property type="entry name" value="MetI-like_sf"/>
</dbReference>
<comment type="caution">
    <text evidence="9">The sequence shown here is derived from an EMBL/GenBank/DDBJ whole genome shotgun (WGS) entry which is preliminary data.</text>
</comment>
<evidence type="ECO:0000256" key="1">
    <source>
        <dbReference type="ARBA" id="ARBA00004651"/>
    </source>
</evidence>
<dbReference type="PANTHER" id="PTHR30151">
    <property type="entry name" value="ALKANE SULFONATE ABC TRANSPORTER-RELATED, MEMBRANE SUBUNIT"/>
    <property type="match status" value="1"/>
</dbReference>
<accession>A0A7K3LZP7</accession>
<feature type="transmembrane region" description="Helical" evidence="7">
    <location>
        <begin position="109"/>
        <end position="128"/>
    </location>
</feature>
<organism evidence="9 10">
    <name type="scientific">Phytoactinopolyspora mesophila</name>
    <dbReference type="NCBI Taxonomy" id="2650750"/>
    <lineage>
        <taxon>Bacteria</taxon>
        <taxon>Bacillati</taxon>
        <taxon>Actinomycetota</taxon>
        <taxon>Actinomycetes</taxon>
        <taxon>Jiangellales</taxon>
        <taxon>Jiangellaceae</taxon>
        <taxon>Phytoactinopolyspora</taxon>
    </lineage>
</organism>
<keyword evidence="10" id="KW-1185">Reference proteome</keyword>
<keyword evidence="6 7" id="KW-0472">Membrane</keyword>
<evidence type="ECO:0000256" key="2">
    <source>
        <dbReference type="ARBA" id="ARBA00022448"/>
    </source>
</evidence>
<comment type="subcellular location">
    <subcellularLocation>
        <location evidence="1 7">Cell membrane</location>
        <topology evidence="1 7">Multi-pass membrane protein</topology>
    </subcellularLocation>
</comment>
<dbReference type="PROSITE" id="PS50928">
    <property type="entry name" value="ABC_TM1"/>
    <property type="match status" value="1"/>
</dbReference>
<reference evidence="9 10" key="1">
    <citation type="submission" date="2019-11" db="EMBL/GenBank/DDBJ databases">
        <authorList>
            <person name="Li X.-J."/>
            <person name="Feng X.-M."/>
        </authorList>
    </citation>
    <scope>NUCLEOTIDE SEQUENCE [LARGE SCALE GENOMIC DNA]</scope>
    <source>
        <strain evidence="9 10">XMNu-373</strain>
    </source>
</reference>
<feature type="transmembrane region" description="Helical" evidence="7">
    <location>
        <begin position="229"/>
        <end position="248"/>
    </location>
</feature>
<evidence type="ECO:0000313" key="10">
    <source>
        <dbReference type="Proteomes" id="UP000460435"/>
    </source>
</evidence>
<feature type="domain" description="ABC transmembrane type-1" evidence="8">
    <location>
        <begin position="68"/>
        <end position="248"/>
    </location>
</feature>
<keyword evidence="5 7" id="KW-1133">Transmembrane helix</keyword>
<evidence type="ECO:0000256" key="3">
    <source>
        <dbReference type="ARBA" id="ARBA00022475"/>
    </source>
</evidence>
<feature type="transmembrane region" description="Helical" evidence="7">
    <location>
        <begin position="134"/>
        <end position="157"/>
    </location>
</feature>
<evidence type="ECO:0000259" key="8">
    <source>
        <dbReference type="PROSITE" id="PS50928"/>
    </source>
</evidence>
<feature type="transmembrane region" description="Helical" evidence="7">
    <location>
        <begin position="75"/>
        <end position="97"/>
    </location>
</feature>
<gene>
    <name evidence="9" type="ORF">F7O44_05220</name>
</gene>
<name>A0A7K3LZP7_9ACTN</name>
<dbReference type="CDD" id="cd06261">
    <property type="entry name" value="TM_PBP2"/>
    <property type="match status" value="1"/>
</dbReference>
<dbReference type="InterPro" id="IPR000515">
    <property type="entry name" value="MetI-like"/>
</dbReference>
<dbReference type="GO" id="GO:0055085">
    <property type="term" value="P:transmembrane transport"/>
    <property type="evidence" value="ECO:0007669"/>
    <property type="project" value="InterPro"/>
</dbReference>
<dbReference type="EMBL" id="WLZY01000001">
    <property type="protein sequence ID" value="NDL56470.1"/>
    <property type="molecule type" value="Genomic_DNA"/>
</dbReference>